<feature type="non-terminal residue" evidence="4">
    <location>
        <position position="152"/>
    </location>
</feature>
<keyword evidence="2" id="KW-0328">Glycosyltransferase</keyword>
<comment type="similarity">
    <text evidence="1">Belongs to the UDP-glycosyltransferase family.</text>
</comment>
<sequence>SPKSKFDLIIYESFYPAAASASRHFGNIPTVVMSTIPTYIAVESSLGNPIQLSYMPTFILNTGDHMSLSERILNIYYYYFAVYIQHFYNYPLQDAVARKHFGNDLPYVSEFEKNNSLYLLSGDLSQSYPVPRHPNTMEVGVCHINPRKPLPE</sequence>
<organism evidence="4 5">
    <name type="scientific">Laodelphax striatellus</name>
    <name type="common">Small brown planthopper</name>
    <name type="synonym">Delphax striatella</name>
    <dbReference type="NCBI Taxonomy" id="195883"/>
    <lineage>
        <taxon>Eukaryota</taxon>
        <taxon>Metazoa</taxon>
        <taxon>Ecdysozoa</taxon>
        <taxon>Arthropoda</taxon>
        <taxon>Hexapoda</taxon>
        <taxon>Insecta</taxon>
        <taxon>Pterygota</taxon>
        <taxon>Neoptera</taxon>
        <taxon>Paraneoptera</taxon>
        <taxon>Hemiptera</taxon>
        <taxon>Auchenorrhyncha</taxon>
        <taxon>Fulgoroidea</taxon>
        <taxon>Delphacidae</taxon>
        <taxon>Criomorphinae</taxon>
        <taxon>Laodelphax</taxon>
    </lineage>
</organism>
<dbReference type="OrthoDB" id="5835829at2759"/>
<evidence type="ECO:0000256" key="1">
    <source>
        <dbReference type="ARBA" id="ARBA00009995"/>
    </source>
</evidence>
<keyword evidence="5" id="KW-1185">Reference proteome</keyword>
<dbReference type="Pfam" id="PF00201">
    <property type="entry name" value="UDPGT"/>
    <property type="match status" value="1"/>
</dbReference>
<reference evidence="4 5" key="1">
    <citation type="journal article" date="2017" name="Gigascience">
        <title>Genome sequence of the small brown planthopper, Laodelphax striatellus.</title>
        <authorList>
            <person name="Zhu J."/>
            <person name="Jiang F."/>
            <person name="Wang X."/>
            <person name="Yang P."/>
            <person name="Bao Y."/>
            <person name="Zhao W."/>
            <person name="Wang W."/>
            <person name="Lu H."/>
            <person name="Wang Q."/>
            <person name="Cui N."/>
            <person name="Li J."/>
            <person name="Chen X."/>
            <person name="Luo L."/>
            <person name="Yu J."/>
            <person name="Kang L."/>
            <person name="Cui F."/>
        </authorList>
    </citation>
    <scope>NUCLEOTIDE SEQUENCE [LARGE SCALE GENOMIC DNA]</scope>
    <source>
        <strain evidence="4">Lst14</strain>
    </source>
</reference>
<evidence type="ECO:0000256" key="2">
    <source>
        <dbReference type="ARBA" id="ARBA00022676"/>
    </source>
</evidence>
<feature type="non-terminal residue" evidence="4">
    <location>
        <position position="1"/>
    </location>
</feature>
<evidence type="ECO:0000313" key="5">
    <source>
        <dbReference type="Proteomes" id="UP000291343"/>
    </source>
</evidence>
<evidence type="ECO:0000313" key="4">
    <source>
        <dbReference type="EMBL" id="RZF40392.1"/>
    </source>
</evidence>
<evidence type="ECO:0000256" key="3">
    <source>
        <dbReference type="ARBA" id="ARBA00022679"/>
    </source>
</evidence>
<dbReference type="InParanoid" id="A0A482X3Z3"/>
<dbReference type="AlphaFoldDB" id="A0A482X3Z3"/>
<dbReference type="GO" id="GO:0008194">
    <property type="term" value="F:UDP-glycosyltransferase activity"/>
    <property type="evidence" value="ECO:0007669"/>
    <property type="project" value="InterPro"/>
</dbReference>
<evidence type="ECO:0008006" key="6">
    <source>
        <dbReference type="Google" id="ProtNLM"/>
    </source>
</evidence>
<dbReference type="InterPro" id="IPR002213">
    <property type="entry name" value="UDP_glucos_trans"/>
</dbReference>
<accession>A0A482X3Z3</accession>
<protein>
    <recommendedName>
        <fullName evidence="6">UDP-glycosyltransferase</fullName>
    </recommendedName>
</protein>
<dbReference type="InterPro" id="IPR050271">
    <property type="entry name" value="UDP-glycosyltransferase"/>
</dbReference>
<dbReference type="EMBL" id="QKKF02018443">
    <property type="protein sequence ID" value="RZF40392.1"/>
    <property type="molecule type" value="Genomic_DNA"/>
</dbReference>
<proteinExistence type="inferred from homology"/>
<dbReference type="PANTHER" id="PTHR48043">
    <property type="entry name" value="EG:EG0003.4 PROTEIN-RELATED"/>
    <property type="match status" value="1"/>
</dbReference>
<comment type="caution">
    <text evidence="4">The sequence shown here is derived from an EMBL/GenBank/DDBJ whole genome shotgun (WGS) entry which is preliminary data.</text>
</comment>
<keyword evidence="3" id="KW-0808">Transferase</keyword>
<dbReference type="SUPFAM" id="SSF53756">
    <property type="entry name" value="UDP-Glycosyltransferase/glycogen phosphorylase"/>
    <property type="match status" value="1"/>
</dbReference>
<dbReference type="Proteomes" id="UP000291343">
    <property type="component" value="Unassembled WGS sequence"/>
</dbReference>
<gene>
    <name evidence="4" type="ORF">LSTR_LSTR014995</name>
</gene>
<name>A0A482X3Z3_LAOST</name>
<dbReference type="PANTHER" id="PTHR48043:SF159">
    <property type="entry name" value="EG:EG0003.4 PROTEIN-RELATED"/>
    <property type="match status" value="1"/>
</dbReference>